<evidence type="ECO:0000313" key="2">
    <source>
        <dbReference type="EMBL" id="WAH36709.1"/>
    </source>
</evidence>
<name>A0ABY6Z1F0_9BACL</name>
<proteinExistence type="predicted"/>
<gene>
    <name evidence="2" type="ORF">NZD86_21460</name>
</gene>
<sequence>MKKQHRRWAMGLTATITLGLLAEAPTALAATSPIASQQNLTSLGSLSTQVTGLPDSTFMQQESAYQGSITGQSGWRGFSHQTGRDITIQFPKPVDVQHIEITALQNPQLGIYFPDYVQFEFQKNGQWYSAGKRTTALPQSGQSVSTQVFQFNQSAGVEADAVRLHIPVAIWVFVRGLKVSGSSTQVGQDPSKLTSIGGVTTDMGPLSPTAKNAHGIHNMLLVETGAYGNQGTWSANDFRPMVAYTDQSGQMTSPMFDTMLFLPYGTVGDTESALTSYLNDLFAPGQQLSALDQAVATTNTALNRPSYKEQVVLTIPNFPYGTHDFGMVNGQELNFGGSTQDPNASQARQAALQWYINSLLTRWKTANFQHLQLVGLYWNEEQYHSANPGERDYLNAGLKAAHDNGLPLFWIPFYGADQTSVWNDLGFDAAWIQPNFVEQGNAADEVRISNAMETANLDGMGIEVELTGLDAGNQDLYNTFLSKLDMEGFGRDQVTHAFYDGSKLLVTAANSTDPTQRAAYDNTAAFIQGK</sequence>
<evidence type="ECO:0000256" key="1">
    <source>
        <dbReference type="SAM" id="SignalP"/>
    </source>
</evidence>
<reference evidence="2" key="1">
    <citation type="submission" date="2022-08" db="EMBL/GenBank/DDBJ databases">
        <title>Alicyclobacillus dauci DSM2870, complete genome.</title>
        <authorList>
            <person name="Wang Q."/>
            <person name="Cai R."/>
            <person name="Wang Z."/>
        </authorList>
    </citation>
    <scope>NUCLEOTIDE SEQUENCE</scope>
    <source>
        <strain evidence="2">DSM 28700</strain>
    </source>
</reference>
<evidence type="ECO:0000313" key="3">
    <source>
        <dbReference type="Proteomes" id="UP001164803"/>
    </source>
</evidence>
<keyword evidence="1" id="KW-0732">Signal</keyword>
<feature type="chain" id="PRO_5045189889" evidence="1">
    <location>
        <begin position="30"/>
        <end position="530"/>
    </location>
</feature>
<accession>A0ABY6Z1F0</accession>
<feature type="signal peptide" evidence="1">
    <location>
        <begin position="1"/>
        <end position="29"/>
    </location>
</feature>
<protein>
    <submittedName>
        <fullName evidence="2">DUF4855 domain-containing protein</fullName>
    </submittedName>
</protein>
<dbReference type="Pfam" id="PF16147">
    <property type="entry name" value="DUF4855"/>
    <property type="match status" value="1"/>
</dbReference>
<organism evidence="2 3">
    <name type="scientific">Alicyclobacillus dauci</name>
    <dbReference type="NCBI Taxonomy" id="1475485"/>
    <lineage>
        <taxon>Bacteria</taxon>
        <taxon>Bacillati</taxon>
        <taxon>Bacillota</taxon>
        <taxon>Bacilli</taxon>
        <taxon>Bacillales</taxon>
        <taxon>Alicyclobacillaceae</taxon>
        <taxon>Alicyclobacillus</taxon>
    </lineage>
</organism>
<dbReference type="Proteomes" id="UP001164803">
    <property type="component" value="Chromosome"/>
</dbReference>
<dbReference type="EMBL" id="CP104064">
    <property type="protein sequence ID" value="WAH36709.1"/>
    <property type="molecule type" value="Genomic_DNA"/>
</dbReference>
<dbReference type="RefSeq" id="WP_268044081.1">
    <property type="nucleotide sequence ID" value="NZ_CP104064.1"/>
</dbReference>
<keyword evidence="3" id="KW-1185">Reference proteome</keyword>
<dbReference type="InterPro" id="IPR032329">
    <property type="entry name" value="DUF4855"/>
</dbReference>